<dbReference type="PANTHER" id="PTHR11089">
    <property type="entry name" value="GTP-BINDING PROTEIN-RELATED"/>
    <property type="match status" value="1"/>
</dbReference>
<dbReference type="InterPro" id="IPR012971">
    <property type="entry name" value="NOG2_N_dom"/>
</dbReference>
<dbReference type="FunFam" id="3.40.50.300:FF:000559">
    <property type="entry name" value="Nuclear/nucleolar GTPase 2"/>
    <property type="match status" value="1"/>
</dbReference>
<keyword evidence="2 7" id="KW-0547">Nucleotide-binding</keyword>
<gene>
    <name evidence="11" type="primary">GNL2</name>
    <name evidence="11" type="synonym">gnl2</name>
</gene>
<dbReference type="Ensembl" id="ENSLCAT00010007305.1">
    <property type="protein sequence ID" value="ENSLCAP00010007122.1"/>
    <property type="gene ID" value="ENSLCAG00010003490.1"/>
</dbReference>
<dbReference type="PROSITE" id="PS51721">
    <property type="entry name" value="G_CP"/>
    <property type="match status" value="1"/>
</dbReference>
<dbReference type="InterPro" id="IPR027417">
    <property type="entry name" value="P-loop_NTPase"/>
</dbReference>
<feature type="region of interest" description="Disordered" evidence="8">
    <location>
        <begin position="1"/>
        <end position="35"/>
    </location>
</feature>
<dbReference type="InterPro" id="IPR024929">
    <property type="entry name" value="GNL2_CP_dom"/>
</dbReference>
<dbReference type="InterPro" id="IPR006073">
    <property type="entry name" value="GTP-bd"/>
</dbReference>
<dbReference type="InterPro" id="IPR030378">
    <property type="entry name" value="G_CP_dom"/>
</dbReference>
<reference evidence="11" key="2">
    <citation type="submission" date="2025-08" db="UniProtKB">
        <authorList>
            <consortium name="Ensembl"/>
        </authorList>
    </citation>
    <scope>IDENTIFICATION</scope>
</reference>
<organism evidence="11 12">
    <name type="scientific">Lates calcarifer</name>
    <name type="common">Barramundi</name>
    <name type="synonym">Holocentrus calcarifer</name>
    <dbReference type="NCBI Taxonomy" id="8187"/>
    <lineage>
        <taxon>Eukaryota</taxon>
        <taxon>Metazoa</taxon>
        <taxon>Chordata</taxon>
        <taxon>Craniata</taxon>
        <taxon>Vertebrata</taxon>
        <taxon>Euteleostomi</taxon>
        <taxon>Actinopterygii</taxon>
        <taxon>Neopterygii</taxon>
        <taxon>Teleostei</taxon>
        <taxon>Neoteleostei</taxon>
        <taxon>Acanthomorphata</taxon>
        <taxon>Carangaria</taxon>
        <taxon>Carangaria incertae sedis</taxon>
        <taxon>Centropomidae</taxon>
        <taxon>Lates</taxon>
    </lineage>
</organism>
<dbReference type="CDD" id="cd01858">
    <property type="entry name" value="NGP_1"/>
    <property type="match status" value="1"/>
</dbReference>
<protein>
    <recommendedName>
        <fullName evidence="7">Nucleolar GTP-binding protein 2</fullName>
    </recommendedName>
</protein>
<reference evidence="12" key="1">
    <citation type="submission" date="2015-09" db="EMBL/GenBank/DDBJ databases">
        <authorList>
            <person name="Sai Rama Sridatta P."/>
        </authorList>
    </citation>
    <scope>NUCLEOTIDE SEQUENCE [LARGE SCALE GENOMIC DNA]</scope>
</reference>
<evidence type="ECO:0000256" key="7">
    <source>
        <dbReference type="RuleBase" id="RU364023"/>
    </source>
</evidence>
<dbReference type="GO" id="GO:0005525">
    <property type="term" value="F:GTP binding"/>
    <property type="evidence" value="ECO:0007669"/>
    <property type="project" value="UniProtKB-KW"/>
</dbReference>
<keyword evidence="4 7" id="KW-0539">Nucleus</keyword>
<reference evidence="11" key="3">
    <citation type="submission" date="2025-09" db="UniProtKB">
        <authorList>
            <consortium name="Ensembl"/>
        </authorList>
    </citation>
    <scope>IDENTIFICATION</scope>
</reference>
<feature type="compositionally biased region" description="Low complexity" evidence="8">
    <location>
        <begin position="10"/>
        <end position="21"/>
    </location>
</feature>
<feature type="compositionally biased region" description="Acidic residues" evidence="8">
    <location>
        <begin position="536"/>
        <end position="582"/>
    </location>
</feature>
<evidence type="ECO:0000256" key="5">
    <source>
        <dbReference type="ARBA" id="ARBA00054763"/>
    </source>
</evidence>
<dbReference type="PANTHER" id="PTHR11089:SF9">
    <property type="entry name" value="NUCLEOLAR GTP-BINDING PROTEIN 2"/>
    <property type="match status" value="1"/>
</dbReference>
<dbReference type="InterPro" id="IPR023179">
    <property type="entry name" value="GTP-bd_ortho_bundle_sf"/>
</dbReference>
<evidence type="ECO:0000256" key="8">
    <source>
        <dbReference type="SAM" id="MobiDB-lite"/>
    </source>
</evidence>
<evidence type="ECO:0000256" key="6">
    <source>
        <dbReference type="ARBA" id="ARBA00065814"/>
    </source>
</evidence>
<dbReference type="PRINTS" id="PR00326">
    <property type="entry name" value="GTP1OBG"/>
</dbReference>
<keyword evidence="9" id="KW-0812">Transmembrane</keyword>
<dbReference type="Pfam" id="PF08153">
    <property type="entry name" value="NGP1NT"/>
    <property type="match status" value="1"/>
</dbReference>
<dbReference type="Gene3D" id="3.40.50.300">
    <property type="entry name" value="P-loop containing nucleotide triphosphate hydrolases"/>
    <property type="match status" value="1"/>
</dbReference>
<comment type="function">
    <text evidence="5">GTPase that associates with pre-60S ribosomal subunits in the nucleolus and is required for their nuclear export and maturation. May promote cell proliferation possibly by increasing p53/TP53 protein levels, and consequently those of its downstream product CDKN1A/p21, and decreasing RPL23A protein levels.</text>
</comment>
<keyword evidence="3 7" id="KW-0342">GTP-binding</keyword>
<dbReference type="AlphaFoldDB" id="A0A4W6C9I1"/>
<dbReference type="FunFam" id="1.10.1580.10:FF:000001">
    <property type="entry name" value="Nucleolar GTP-binding protein 2"/>
    <property type="match status" value="1"/>
</dbReference>
<keyword evidence="9" id="KW-0472">Membrane</keyword>
<evidence type="ECO:0000256" key="3">
    <source>
        <dbReference type="ARBA" id="ARBA00023134"/>
    </source>
</evidence>
<comment type="subunit">
    <text evidence="6">Interacts with LYAR and RPL23A. Interacts with the nuclear importin-beta receptor and, at a lower extent, with importin-alpha.</text>
</comment>
<feature type="region of interest" description="Disordered" evidence="8">
    <location>
        <begin position="536"/>
        <end position="600"/>
    </location>
</feature>
<evidence type="ECO:0000313" key="12">
    <source>
        <dbReference type="Proteomes" id="UP000314980"/>
    </source>
</evidence>
<feature type="transmembrane region" description="Helical" evidence="9">
    <location>
        <begin position="634"/>
        <end position="654"/>
    </location>
</feature>
<dbReference type="GeneTree" id="ENSGT00810000125524"/>
<name>A0A4W6C9I1_LATCA</name>
<dbReference type="Proteomes" id="UP000314980">
    <property type="component" value="Unassembled WGS sequence"/>
</dbReference>
<evidence type="ECO:0000259" key="10">
    <source>
        <dbReference type="PROSITE" id="PS51721"/>
    </source>
</evidence>
<feature type="domain" description="CP-type G" evidence="10">
    <location>
        <begin position="207"/>
        <end position="368"/>
    </location>
</feature>
<comment type="similarity">
    <text evidence="7">Belongs to the TRAFAC class YlqF/YawG GTPase family. NOG2 subfamily.</text>
</comment>
<evidence type="ECO:0000256" key="9">
    <source>
        <dbReference type="SAM" id="Phobius"/>
    </source>
</evidence>
<dbReference type="Pfam" id="PF01926">
    <property type="entry name" value="MMR_HSR1"/>
    <property type="match status" value="1"/>
</dbReference>
<evidence type="ECO:0000256" key="2">
    <source>
        <dbReference type="ARBA" id="ARBA00022741"/>
    </source>
</evidence>
<keyword evidence="12" id="KW-1185">Reference proteome</keyword>
<dbReference type="SUPFAM" id="SSF52540">
    <property type="entry name" value="P-loop containing nucleoside triphosphate hydrolases"/>
    <property type="match status" value="1"/>
</dbReference>
<evidence type="ECO:0000313" key="11">
    <source>
        <dbReference type="Ensembl" id="ENSLCAP00010007122.1"/>
    </source>
</evidence>
<dbReference type="Gene3D" id="1.10.1580.10">
    <property type="match status" value="1"/>
</dbReference>
<dbReference type="InterPro" id="IPR050755">
    <property type="entry name" value="TRAFAC_YlqF/YawG_RiboMat"/>
</dbReference>
<proteinExistence type="inferred from homology"/>
<sequence>MVKPRFKGKSSINPSSSSSNPDRPKGAGGNNMRDRATIKRLNMYRQKQRCNSRGKVIKPLQYQSTVAPGTVARVEPNIKWFANTRVIKQSSLQKFQEEMGAIQKDPYRVVMRQSKLPMSLLHDRVKAHNSKVHILDTEGFETTFGPKAQRKRPSLMVGDMTDLIEQAEASALSYNAEKDKDLVTEDTGVREEVREEIFKKGQSKRIWGELYKVIDSSDVIIQVLDARDPMGTRSKSIETYLKKEKPWKHLIFVLNKCDLIPTWVTKRWVAVLSQEYPTLAFHASLTNSFGKGSLIQLLRQFGKLHTDKKQISVGFIGYPNVGKSSVINTLRSKKVCNVAPLAGETKVWQYITLMRRIFLIDCPGVVYPSEDSETDIVLKGVVQVEKIRNPEEHIGAVLERAKPEYIQKTYRIPTWDTAEDFLEKLAFRTGKLLKGGEPDRATVSKMVLNDWQRGRIPFFVKPPGPEGDPEELLPVEGPSEVAENVQEEQPDNPDATSEEHEEQQQRQQRQKEQVQKILANVRQNFGKINVAPEFSEEDLVPVEMPDLDMSDFSGSDEEDSEEEENEEEDGTTVEPADGETEVSEPTTAQTGKANGNKSSREVIRELDEKIAKYKQFLDRAKSKRFSAIRCISMLSYWYVNVLFLKFVNLCLNSASNQRSKKRKAEEDEESTQPDKLTSKQRRAMDRAKRSKKVGVRYYETHNVKNKNKNRKAPASATDGQKAKRSKR</sequence>
<comment type="subcellular location">
    <subcellularLocation>
        <location evidence="1 7">Nucleus</location>
        <location evidence="1 7">Nucleolus</location>
    </subcellularLocation>
</comment>
<feature type="region of interest" description="Disordered" evidence="8">
    <location>
        <begin position="481"/>
        <end position="513"/>
    </location>
</feature>
<feature type="compositionally biased region" description="Polar residues" evidence="8">
    <location>
        <begin position="583"/>
        <end position="597"/>
    </location>
</feature>
<accession>A0A4W6C9I1</accession>
<feature type="region of interest" description="Disordered" evidence="8">
    <location>
        <begin position="656"/>
        <end position="727"/>
    </location>
</feature>
<evidence type="ECO:0000256" key="1">
    <source>
        <dbReference type="ARBA" id="ARBA00004604"/>
    </source>
</evidence>
<keyword evidence="9" id="KW-1133">Transmembrane helix</keyword>
<evidence type="ECO:0000256" key="4">
    <source>
        <dbReference type="ARBA" id="ARBA00023242"/>
    </source>
</evidence>
<dbReference type="GO" id="GO:0005730">
    <property type="term" value="C:nucleolus"/>
    <property type="evidence" value="ECO:0007669"/>
    <property type="project" value="UniProtKB-SubCell"/>
</dbReference>